<proteinExistence type="predicted"/>
<keyword evidence="4" id="KW-1185">Reference proteome</keyword>
<dbReference type="EMBL" id="REFR01000017">
    <property type="protein sequence ID" value="RMB00674.1"/>
    <property type="molecule type" value="Genomic_DNA"/>
</dbReference>
<dbReference type="InterPro" id="IPR029045">
    <property type="entry name" value="ClpP/crotonase-like_dom_sf"/>
</dbReference>
<feature type="domain" description="Tail specific protease" evidence="2">
    <location>
        <begin position="281"/>
        <end position="467"/>
    </location>
</feature>
<reference evidence="3 4" key="1">
    <citation type="submission" date="2018-10" db="EMBL/GenBank/DDBJ databases">
        <title>Genomic Encyclopedia of Archaeal and Bacterial Type Strains, Phase II (KMG-II): from individual species to whole genera.</title>
        <authorList>
            <person name="Goeker M."/>
        </authorList>
    </citation>
    <scope>NUCLEOTIDE SEQUENCE [LARGE SCALE GENOMIC DNA]</scope>
    <source>
        <strain evidence="3 4">DSM 25217</strain>
    </source>
</reference>
<feature type="region of interest" description="Disordered" evidence="1">
    <location>
        <begin position="455"/>
        <end position="475"/>
    </location>
</feature>
<dbReference type="PANTHER" id="PTHR32060">
    <property type="entry name" value="TAIL-SPECIFIC PROTEASE"/>
    <property type="match status" value="1"/>
</dbReference>
<evidence type="ECO:0000256" key="1">
    <source>
        <dbReference type="SAM" id="MobiDB-lite"/>
    </source>
</evidence>
<dbReference type="AlphaFoldDB" id="A0A3M0BT47"/>
<organism evidence="3 4">
    <name type="scientific">Eilatimonas milleporae</name>
    <dbReference type="NCBI Taxonomy" id="911205"/>
    <lineage>
        <taxon>Bacteria</taxon>
        <taxon>Pseudomonadati</taxon>
        <taxon>Pseudomonadota</taxon>
        <taxon>Alphaproteobacteria</taxon>
        <taxon>Kordiimonadales</taxon>
        <taxon>Kordiimonadaceae</taxon>
        <taxon>Eilatimonas</taxon>
    </lineage>
</organism>
<dbReference type="GO" id="GO:0006508">
    <property type="term" value="P:proteolysis"/>
    <property type="evidence" value="ECO:0007669"/>
    <property type="project" value="InterPro"/>
</dbReference>
<name>A0A3M0BT47_9PROT</name>
<gene>
    <name evidence="3" type="ORF">BXY39_3862</name>
</gene>
<dbReference type="SUPFAM" id="SSF52096">
    <property type="entry name" value="ClpP/crotonase"/>
    <property type="match status" value="1"/>
</dbReference>
<accession>A0A3M0BT47</accession>
<protein>
    <submittedName>
        <fullName evidence="3">Peptidase S41-like protein</fullName>
    </submittedName>
</protein>
<dbReference type="InParanoid" id="A0A3M0BT47"/>
<dbReference type="Pfam" id="PF03572">
    <property type="entry name" value="Peptidase_S41"/>
    <property type="match status" value="1"/>
</dbReference>
<dbReference type="Gene3D" id="3.90.226.10">
    <property type="entry name" value="2-enoyl-CoA Hydratase, Chain A, domain 1"/>
    <property type="match status" value="1"/>
</dbReference>
<evidence type="ECO:0000313" key="4">
    <source>
        <dbReference type="Proteomes" id="UP000271227"/>
    </source>
</evidence>
<sequence>MLAACLAIVVFAIAGHGSGDGAGVGESPPTGPDEWMIQPADIRADFAALYAGLQSGHADLYAHRGRAEYDALYRRMSAAFDRPRTVFDLRVAFQKFVAFGNVAHARIDFPDKAYQAFLDAGGRVFPMYPRIAAGRAYVGEDHSGHPDIAAGDEILAIDGTPMTDWLDRAAAHISADTPYIAHSLLEFSFPRYLWLELGERPRFSVSLRRDGAGAVTVSVTARTRAERQAAPASGPPAAAPEPDKRLFTLLEGGVAYLRPGPFYNAETPSAPWDNAAFTAFIDGAFEHFLAAGAQTLVIDLRDNPGGDSSFSDHMLAWVADRPFRFCSAFLIRSSDEAAASNRARLAAGPDAAGVSALFAEKYAAVPRGDMFAFDIPLIMPRDGARFTGDVHVLVNRHTYSNAVNVAAIVQDYGFGTVAGEKTTDMATTYGAMESFTLPVTGIEVGFPKAHIIRPSGDARADGVTPDRPIPSPVRPAGRDVVLDTLLAALGPGR</sequence>
<dbReference type="GO" id="GO:0004175">
    <property type="term" value="F:endopeptidase activity"/>
    <property type="evidence" value="ECO:0007669"/>
    <property type="project" value="TreeGrafter"/>
</dbReference>
<evidence type="ECO:0000259" key="2">
    <source>
        <dbReference type="Pfam" id="PF03572"/>
    </source>
</evidence>
<comment type="caution">
    <text evidence="3">The sequence shown here is derived from an EMBL/GenBank/DDBJ whole genome shotgun (WGS) entry which is preliminary data.</text>
</comment>
<dbReference type="GO" id="GO:0008236">
    <property type="term" value="F:serine-type peptidase activity"/>
    <property type="evidence" value="ECO:0007669"/>
    <property type="project" value="InterPro"/>
</dbReference>
<dbReference type="PANTHER" id="PTHR32060:SF22">
    <property type="entry name" value="CARBOXYL-TERMINAL-PROCESSING PEPTIDASE 3, CHLOROPLASTIC"/>
    <property type="match status" value="1"/>
</dbReference>
<dbReference type="Proteomes" id="UP000271227">
    <property type="component" value="Unassembled WGS sequence"/>
</dbReference>
<evidence type="ECO:0000313" key="3">
    <source>
        <dbReference type="EMBL" id="RMB00674.1"/>
    </source>
</evidence>
<dbReference type="InterPro" id="IPR005151">
    <property type="entry name" value="Tail-specific_protease"/>
</dbReference>